<keyword evidence="4" id="KW-1185">Reference proteome</keyword>
<dbReference type="RefSeq" id="WP_220659433.1">
    <property type="nucleotide sequence ID" value="NZ_BAAAII010000006.1"/>
</dbReference>
<organism evidence="3 4">
    <name type="scientific">Tsukamurella strandjordii</name>
    <dbReference type="NCBI Taxonomy" id="147577"/>
    <lineage>
        <taxon>Bacteria</taxon>
        <taxon>Bacillati</taxon>
        <taxon>Actinomycetota</taxon>
        <taxon>Actinomycetes</taxon>
        <taxon>Mycobacteriales</taxon>
        <taxon>Tsukamurellaceae</taxon>
        <taxon>Tsukamurella</taxon>
    </lineage>
</organism>
<keyword evidence="2" id="KW-0472">Membrane</keyword>
<accession>A0AA90NBL5</accession>
<sequence length="222" mass="23044">MTGPGNQNDPRYESGQAYSQAIPLPTPPRGPAAPGAVPGAPPPPPQKPNSGRNVIVGLVAAAAVVALTAAIVVAALLSGSKDGDDKKAAPASNNSAPAQFRPNDCLYDVPESPKVGNCDDGGSPYKVTQVMPVGEKCQEKQASLPDGKRWYCLTPNLNVNYCYTTPVQGTWIKAAPRCGEPGTIAVVSVVPGFKDPKRCSAGGDVVYTFDEPVYTVCAKSYT</sequence>
<protein>
    <submittedName>
        <fullName evidence="3">Uncharacterized protein</fullName>
    </submittedName>
</protein>
<feature type="region of interest" description="Disordered" evidence="1">
    <location>
        <begin position="1"/>
        <end position="49"/>
    </location>
</feature>
<dbReference type="AlphaFoldDB" id="A0AA90NBL5"/>
<evidence type="ECO:0000256" key="1">
    <source>
        <dbReference type="SAM" id="MobiDB-lite"/>
    </source>
</evidence>
<keyword evidence="2" id="KW-0812">Transmembrane</keyword>
<feature type="region of interest" description="Disordered" evidence="1">
    <location>
        <begin position="81"/>
        <end position="103"/>
    </location>
</feature>
<name>A0AA90NBL5_9ACTN</name>
<gene>
    <name evidence="3" type="ORF">Q7X28_12420</name>
</gene>
<reference evidence="3" key="1">
    <citation type="submission" date="2023-08" db="EMBL/GenBank/DDBJ databases">
        <title>The draft genome of Tsukamurella strandjordii strain 050030.</title>
        <authorList>
            <person name="Zhao F."/>
            <person name="Feng Y."/>
            <person name="Zong Z."/>
        </authorList>
    </citation>
    <scope>NUCLEOTIDE SEQUENCE</scope>
    <source>
        <strain evidence="3">050030</strain>
    </source>
</reference>
<dbReference type="EMBL" id="JAUTIX010000004">
    <property type="protein sequence ID" value="MDP0398733.1"/>
    <property type="molecule type" value="Genomic_DNA"/>
</dbReference>
<evidence type="ECO:0000313" key="3">
    <source>
        <dbReference type="EMBL" id="MDP0398733.1"/>
    </source>
</evidence>
<feature type="compositionally biased region" description="Low complexity" evidence="1">
    <location>
        <begin position="89"/>
        <end position="98"/>
    </location>
</feature>
<dbReference type="Proteomes" id="UP001178281">
    <property type="component" value="Unassembled WGS sequence"/>
</dbReference>
<proteinExistence type="predicted"/>
<keyword evidence="2" id="KW-1133">Transmembrane helix</keyword>
<evidence type="ECO:0000256" key="2">
    <source>
        <dbReference type="SAM" id="Phobius"/>
    </source>
</evidence>
<evidence type="ECO:0000313" key="4">
    <source>
        <dbReference type="Proteomes" id="UP001178281"/>
    </source>
</evidence>
<feature type="transmembrane region" description="Helical" evidence="2">
    <location>
        <begin position="54"/>
        <end position="77"/>
    </location>
</feature>
<comment type="caution">
    <text evidence="3">The sequence shown here is derived from an EMBL/GenBank/DDBJ whole genome shotgun (WGS) entry which is preliminary data.</text>
</comment>